<feature type="chain" id="PRO_5028909316" description="Secreted protein" evidence="1">
    <location>
        <begin position="22"/>
        <end position="163"/>
    </location>
</feature>
<dbReference type="EMBL" id="CP060139">
    <property type="protein sequence ID" value="QNR25164.1"/>
    <property type="molecule type" value="Genomic_DNA"/>
</dbReference>
<evidence type="ECO:0000256" key="1">
    <source>
        <dbReference type="SAM" id="SignalP"/>
    </source>
</evidence>
<keyword evidence="1" id="KW-0732">Signal</keyword>
<organism evidence="2 3">
    <name type="scientific">Croceimicrobium hydrocarbonivorans</name>
    <dbReference type="NCBI Taxonomy" id="2761580"/>
    <lineage>
        <taxon>Bacteria</taxon>
        <taxon>Pseudomonadati</taxon>
        <taxon>Bacteroidota</taxon>
        <taxon>Flavobacteriia</taxon>
        <taxon>Flavobacteriales</taxon>
        <taxon>Owenweeksiaceae</taxon>
        <taxon>Croceimicrobium</taxon>
    </lineage>
</organism>
<dbReference type="Proteomes" id="UP000516305">
    <property type="component" value="Chromosome"/>
</dbReference>
<protein>
    <recommendedName>
        <fullName evidence="4">Secreted protein</fullName>
    </recommendedName>
</protein>
<feature type="signal peptide" evidence="1">
    <location>
        <begin position="1"/>
        <end position="21"/>
    </location>
</feature>
<name>A0A7H0VHG6_9FLAO</name>
<accession>A0A7H0VHG6</accession>
<proteinExistence type="predicted"/>
<dbReference type="KEGG" id="chyd:H4K34_04815"/>
<sequence length="163" mass="18264">MIKYCSLILFFFLSQLLPAQTAPREKLKKNSIYLEFLGSAPLLYNLSYDRLWTSEGKLRFSTAIGLQYIFDTEIDGALKSDFSISPQVNLLYGKKHNLEIGIGAALPFGPNDIVFPLRIGYRFQKSEGGFFFKAAFTPIYFPGSNSLGMLFLPWAGVAAGYSF</sequence>
<gene>
    <name evidence="2" type="ORF">H4K34_04815</name>
</gene>
<reference evidence="2 3" key="1">
    <citation type="submission" date="2020-08" db="EMBL/GenBank/DDBJ databases">
        <title>Croceimicrobium hydrocarbonivorans gen. nov., sp. nov., a novel marine bacterium isolated from a bacterial consortium that degrades polyethylene terephthalate.</title>
        <authorList>
            <person name="Liu R."/>
        </authorList>
    </citation>
    <scope>NUCLEOTIDE SEQUENCE [LARGE SCALE GENOMIC DNA]</scope>
    <source>
        <strain evidence="2 3">A20-9</strain>
    </source>
</reference>
<dbReference type="AlphaFoldDB" id="A0A7H0VHG6"/>
<evidence type="ECO:0000313" key="2">
    <source>
        <dbReference type="EMBL" id="QNR25164.1"/>
    </source>
</evidence>
<keyword evidence="3" id="KW-1185">Reference proteome</keyword>
<evidence type="ECO:0000313" key="3">
    <source>
        <dbReference type="Proteomes" id="UP000516305"/>
    </source>
</evidence>
<dbReference type="RefSeq" id="WP_210759690.1">
    <property type="nucleotide sequence ID" value="NZ_CP060139.1"/>
</dbReference>
<evidence type="ECO:0008006" key="4">
    <source>
        <dbReference type="Google" id="ProtNLM"/>
    </source>
</evidence>